<evidence type="ECO:0000256" key="1">
    <source>
        <dbReference type="ARBA" id="ARBA00010466"/>
    </source>
</evidence>
<evidence type="ECO:0000256" key="4">
    <source>
        <dbReference type="ARBA" id="ARBA00023163"/>
    </source>
</evidence>
<proteinExistence type="inferred from homology"/>
<dbReference type="Gene3D" id="3.40.50.1360">
    <property type="match status" value="1"/>
</dbReference>
<dbReference type="InterPro" id="IPR037171">
    <property type="entry name" value="NagB/RpiA_transferase-like"/>
</dbReference>
<dbReference type="Gene3D" id="1.10.10.10">
    <property type="entry name" value="Winged helix-like DNA-binding domain superfamily/Winged helix DNA-binding domain"/>
    <property type="match status" value="1"/>
</dbReference>
<dbReference type="Pfam" id="PF04198">
    <property type="entry name" value="Sugar-bind"/>
    <property type="match status" value="1"/>
</dbReference>
<keyword evidence="3" id="KW-0238">DNA-binding</keyword>
<keyword evidence="4" id="KW-0804">Transcription</keyword>
<dbReference type="EMBL" id="CP158568">
    <property type="protein sequence ID" value="XBY46073.1"/>
    <property type="molecule type" value="Genomic_DNA"/>
</dbReference>
<comment type="similarity">
    <text evidence="1">Belongs to the SorC transcriptional regulatory family.</text>
</comment>
<reference evidence="6" key="1">
    <citation type="submission" date="2024-06" db="EMBL/GenBank/DDBJ databases">
        <title>Methylostella associata gen. nov., sp. nov., a novel Ancalomicrobiaceae-affiliated facultatively methylotrophic bacteria that feed on methanotrophs of the genus Methylococcus.</title>
        <authorList>
            <person name="Saltykova V."/>
            <person name="Danilova O.V."/>
            <person name="Oshkin I.Y."/>
            <person name="Belova S.E."/>
            <person name="Pimenov N.V."/>
            <person name="Dedysh S.N."/>
        </authorList>
    </citation>
    <scope>NUCLEOTIDE SEQUENCE</scope>
    <source>
        <strain evidence="6">S20</strain>
    </source>
</reference>
<evidence type="ECO:0000313" key="6">
    <source>
        <dbReference type="EMBL" id="XBY46073.1"/>
    </source>
</evidence>
<dbReference type="GO" id="GO:0030246">
    <property type="term" value="F:carbohydrate binding"/>
    <property type="evidence" value="ECO:0007669"/>
    <property type="project" value="InterPro"/>
</dbReference>
<dbReference type="PANTHER" id="PTHR34294:SF1">
    <property type="entry name" value="TRANSCRIPTIONAL REGULATOR LSRR"/>
    <property type="match status" value="1"/>
</dbReference>
<protein>
    <submittedName>
        <fullName evidence="6">Sugar-binding transcriptional regulator</fullName>
    </submittedName>
</protein>
<feature type="domain" description="Sugar-binding" evidence="5">
    <location>
        <begin position="75"/>
        <end position="325"/>
    </location>
</feature>
<dbReference type="KEGG" id="mflg:ABS361_07520"/>
<dbReference type="GO" id="GO:0003677">
    <property type="term" value="F:DNA binding"/>
    <property type="evidence" value="ECO:0007669"/>
    <property type="project" value="UniProtKB-KW"/>
</dbReference>
<gene>
    <name evidence="6" type="ORF">ABS361_07520</name>
</gene>
<keyword evidence="2" id="KW-0805">Transcription regulation</keyword>
<organism evidence="6">
    <name type="scientific">Methyloraptor flagellatus</name>
    <dbReference type="NCBI Taxonomy" id="3162530"/>
    <lineage>
        <taxon>Bacteria</taxon>
        <taxon>Pseudomonadati</taxon>
        <taxon>Pseudomonadota</taxon>
        <taxon>Alphaproteobacteria</taxon>
        <taxon>Hyphomicrobiales</taxon>
        <taxon>Ancalomicrobiaceae</taxon>
        <taxon>Methyloraptor</taxon>
    </lineage>
</organism>
<accession>A0AAU7XE43</accession>
<dbReference type="InterPro" id="IPR036388">
    <property type="entry name" value="WH-like_DNA-bd_sf"/>
</dbReference>
<dbReference type="AlphaFoldDB" id="A0AAU7XE43"/>
<evidence type="ECO:0000259" key="5">
    <source>
        <dbReference type="Pfam" id="PF04198"/>
    </source>
</evidence>
<dbReference type="SUPFAM" id="SSF100950">
    <property type="entry name" value="NagB/RpiA/CoA transferase-like"/>
    <property type="match status" value="1"/>
</dbReference>
<evidence type="ECO:0000256" key="3">
    <source>
        <dbReference type="ARBA" id="ARBA00023125"/>
    </source>
</evidence>
<dbReference type="RefSeq" id="WP_407051170.1">
    <property type="nucleotide sequence ID" value="NZ_CP158568.1"/>
</dbReference>
<dbReference type="InterPro" id="IPR007324">
    <property type="entry name" value="Sugar-bd_dom_put"/>
</dbReference>
<dbReference type="InterPro" id="IPR051054">
    <property type="entry name" value="SorC_transcr_regulators"/>
</dbReference>
<sequence>MDDTTDAPAGLPGLSAADLTEAQIQARACWYYYVGAMTQQEIADRLGLTRLKVNKIVGQARADGLVNIEIKLPLASCVALEERLKARFALDDVSVVPTLPDPDTLQQVIGEAAGVMLDPLLTDGVGLGVGWGRTLRAAVRRLTPKRRSNSWVTSLMGGLTRGSGTNTFEVSTEFARVLGAECYYVAAPIYLPSVESRSTLLTHYGLAEVMRRARDGAVALVSCGDLTNRSLLASTHIVTEALDELKAAGAVGDLLGTFLDEYGRPVAHPLNERVMALNPQDLKAYPASILASGGVSKVPVIRGILNARYVRRLVTDEAAAEALLA</sequence>
<name>A0AAU7XE43_9HYPH</name>
<evidence type="ECO:0000256" key="2">
    <source>
        <dbReference type="ARBA" id="ARBA00023015"/>
    </source>
</evidence>
<dbReference type="PANTHER" id="PTHR34294">
    <property type="entry name" value="TRANSCRIPTIONAL REGULATOR-RELATED"/>
    <property type="match status" value="1"/>
</dbReference>